<evidence type="ECO:0000313" key="2">
    <source>
        <dbReference type="Proteomes" id="UP000023152"/>
    </source>
</evidence>
<name>X6MG72_RETFI</name>
<gene>
    <name evidence="1" type="ORF">RFI_24355</name>
</gene>
<accession>X6MG72</accession>
<sequence length="137" mass="16049">MKENIDNTDLKSWSNFLSIGFDSFNNIIADCSKSFEKHCRNDFDCITKLFEPVEQRKLYNVKKVLKNKHMIDKIICNVKLDFIENITIKSDDRKEHVKVLIPFFSFVFQKSIGKRRLMQDEQTSDNFFKPVGSGVST</sequence>
<organism evidence="1 2">
    <name type="scientific">Reticulomyxa filosa</name>
    <dbReference type="NCBI Taxonomy" id="46433"/>
    <lineage>
        <taxon>Eukaryota</taxon>
        <taxon>Sar</taxon>
        <taxon>Rhizaria</taxon>
        <taxon>Retaria</taxon>
        <taxon>Foraminifera</taxon>
        <taxon>Monothalamids</taxon>
        <taxon>Reticulomyxidae</taxon>
        <taxon>Reticulomyxa</taxon>
    </lineage>
</organism>
<evidence type="ECO:0000313" key="1">
    <source>
        <dbReference type="EMBL" id="ETO13023.1"/>
    </source>
</evidence>
<dbReference type="Proteomes" id="UP000023152">
    <property type="component" value="Unassembled WGS sequence"/>
</dbReference>
<comment type="caution">
    <text evidence="1">The sequence shown here is derived from an EMBL/GenBank/DDBJ whole genome shotgun (WGS) entry which is preliminary data.</text>
</comment>
<keyword evidence="2" id="KW-1185">Reference proteome</keyword>
<dbReference type="AlphaFoldDB" id="X6MG72"/>
<reference evidence="1 2" key="1">
    <citation type="journal article" date="2013" name="Curr. Biol.">
        <title>The Genome of the Foraminiferan Reticulomyxa filosa.</title>
        <authorList>
            <person name="Glockner G."/>
            <person name="Hulsmann N."/>
            <person name="Schleicher M."/>
            <person name="Noegel A.A."/>
            <person name="Eichinger L."/>
            <person name="Gallinger C."/>
            <person name="Pawlowski J."/>
            <person name="Sierra R."/>
            <person name="Euteneuer U."/>
            <person name="Pillet L."/>
            <person name="Moustafa A."/>
            <person name="Platzer M."/>
            <person name="Groth M."/>
            <person name="Szafranski K."/>
            <person name="Schliwa M."/>
        </authorList>
    </citation>
    <scope>NUCLEOTIDE SEQUENCE [LARGE SCALE GENOMIC DNA]</scope>
</reference>
<dbReference type="EMBL" id="ASPP01020893">
    <property type="protein sequence ID" value="ETO13023.1"/>
    <property type="molecule type" value="Genomic_DNA"/>
</dbReference>
<protein>
    <submittedName>
        <fullName evidence="1">Uncharacterized protein</fullName>
    </submittedName>
</protein>
<proteinExistence type="predicted"/>